<sequence>MFSQNSENEEQDTFKHLNKPVKKSTSVKIDSSRFNLHDIERPILTEKDLREQYSFEKLESNDALKSTINYLSKYYSPNRDCFLTFFLERVPFFKWILEYQIKDNLLKDVIAGLTIGIVHIPQGMAYSIMAGLPAVYGLYVSFFPVLIYVFLGTSRHLSIGSFAITSLMTFSCIERLEGKYYPVIDSNEFDSVTSPIEFNQTTSIPFEMSTSTMNPEFLSNDPVEAKIQISMCITFMTGLIQIIFGILHGGFVTKFLSDVIVTGFTTGAAIHIILSQVNTLLGISTGKVTIPFKIIGNLIEIFKNIHHTNLATFIVGLVSIVIFVLVRELINEKYKQKLIMPVPIELILVIFGTLFAYLFDFHDKWKIKIVGDIPRGIPTPSLPPFKIVPDIIGESISIAIVSYALNFSMAKVFSKKYNYELASNQEAFAYGMGNLVTSLFKGFPACVALSRSAILDGVGGKTQVYGLVSSVLMLIVCLALGPFFKTLPNAVLAAIIVVALKNMLLQITQFPEIFRRSKFEALAWSITFLGVVTFDVDIGLYIGVSVTLMLVIFRSQRPRMTVLGNIEFTDIYESIEICKEAKELPEIKILRFEESIYYANVDNFKYKVMKYSKIDVNETLKKIHAEKTEYAQVLNEQEIIKRRIQILMENKGIDNLAYANQEEMDKDLKAVKENVESHLTQIRTALPIKHIILDCSCINNIDTQGVNAFVQLYELYKEIGVQLHFTFCKPCILKMFSKTKLDQRLDYEFIYPTTHDAVLHICHRKTSRKNTPNTRKKSVEQISIEDNILV</sequence>
<feature type="transmembrane region" description="Helical" evidence="5">
    <location>
        <begin position="464"/>
        <end position="484"/>
    </location>
</feature>
<dbReference type="Gene3D" id="3.30.750.24">
    <property type="entry name" value="STAS domain"/>
    <property type="match status" value="1"/>
</dbReference>
<keyword evidence="4 5" id="KW-0472">Membrane</keyword>
<dbReference type="AlphaFoldDB" id="A0A813M419"/>
<evidence type="ECO:0000313" key="7">
    <source>
        <dbReference type="EMBL" id="CAF0710225.1"/>
    </source>
</evidence>
<keyword evidence="2 5" id="KW-0812">Transmembrane</keyword>
<evidence type="ECO:0000256" key="1">
    <source>
        <dbReference type="ARBA" id="ARBA00004141"/>
    </source>
</evidence>
<evidence type="ECO:0000259" key="6">
    <source>
        <dbReference type="PROSITE" id="PS50801"/>
    </source>
</evidence>
<dbReference type="EMBL" id="CAJNOC010000054">
    <property type="protein sequence ID" value="CAF0710225.1"/>
    <property type="molecule type" value="Genomic_DNA"/>
</dbReference>
<feature type="transmembrane region" description="Helical" evidence="5">
    <location>
        <begin position="490"/>
        <end position="510"/>
    </location>
</feature>
<evidence type="ECO:0000256" key="2">
    <source>
        <dbReference type="ARBA" id="ARBA00022692"/>
    </source>
</evidence>
<feature type="transmembrane region" description="Helical" evidence="5">
    <location>
        <begin position="134"/>
        <end position="151"/>
    </location>
</feature>
<proteinExistence type="predicted"/>
<dbReference type="Pfam" id="PF01740">
    <property type="entry name" value="STAS"/>
    <property type="match status" value="1"/>
</dbReference>
<feature type="transmembrane region" description="Helical" evidence="5">
    <location>
        <begin position="522"/>
        <end position="553"/>
    </location>
</feature>
<reference evidence="7" key="1">
    <citation type="submission" date="2021-02" db="EMBL/GenBank/DDBJ databases">
        <authorList>
            <person name="Nowell W R."/>
        </authorList>
    </citation>
    <scope>NUCLEOTIDE SEQUENCE</scope>
    <source>
        <strain evidence="7">Ploen Becks lab</strain>
    </source>
</reference>
<dbReference type="Pfam" id="PF00916">
    <property type="entry name" value="Sulfate_transp"/>
    <property type="match status" value="1"/>
</dbReference>
<dbReference type="OrthoDB" id="288203at2759"/>
<organism evidence="7 8">
    <name type="scientific">Brachionus calyciflorus</name>
    <dbReference type="NCBI Taxonomy" id="104777"/>
    <lineage>
        <taxon>Eukaryota</taxon>
        <taxon>Metazoa</taxon>
        <taxon>Spiralia</taxon>
        <taxon>Gnathifera</taxon>
        <taxon>Rotifera</taxon>
        <taxon>Eurotatoria</taxon>
        <taxon>Monogononta</taxon>
        <taxon>Pseudotrocha</taxon>
        <taxon>Ploima</taxon>
        <taxon>Brachionidae</taxon>
        <taxon>Brachionus</taxon>
    </lineage>
</organism>
<protein>
    <recommendedName>
        <fullName evidence="6">STAS domain-containing protein</fullName>
    </recommendedName>
</protein>
<dbReference type="PANTHER" id="PTHR11814">
    <property type="entry name" value="SULFATE TRANSPORTER"/>
    <property type="match status" value="1"/>
</dbReference>
<dbReference type="GO" id="GO:0055085">
    <property type="term" value="P:transmembrane transport"/>
    <property type="evidence" value="ECO:0007669"/>
    <property type="project" value="InterPro"/>
</dbReference>
<dbReference type="Proteomes" id="UP000663879">
    <property type="component" value="Unassembled WGS sequence"/>
</dbReference>
<evidence type="ECO:0000313" key="8">
    <source>
        <dbReference type="Proteomes" id="UP000663879"/>
    </source>
</evidence>
<accession>A0A813M419</accession>
<dbReference type="CDD" id="cd07042">
    <property type="entry name" value="STAS_SulP_like_sulfate_transporter"/>
    <property type="match status" value="1"/>
</dbReference>
<comment type="caution">
    <text evidence="7">The sequence shown here is derived from an EMBL/GenBank/DDBJ whole genome shotgun (WGS) entry which is preliminary data.</text>
</comment>
<dbReference type="InterPro" id="IPR036513">
    <property type="entry name" value="STAS_dom_sf"/>
</dbReference>
<evidence type="ECO:0000256" key="4">
    <source>
        <dbReference type="ARBA" id="ARBA00023136"/>
    </source>
</evidence>
<dbReference type="GO" id="GO:0016020">
    <property type="term" value="C:membrane"/>
    <property type="evidence" value="ECO:0007669"/>
    <property type="project" value="UniProtKB-SubCell"/>
</dbReference>
<feature type="transmembrane region" description="Helical" evidence="5">
    <location>
        <begin position="304"/>
        <end position="326"/>
    </location>
</feature>
<dbReference type="NCBIfam" id="TIGR00815">
    <property type="entry name" value="sulP"/>
    <property type="match status" value="1"/>
</dbReference>
<comment type="subcellular location">
    <subcellularLocation>
        <location evidence="1">Membrane</location>
        <topology evidence="1">Multi-pass membrane protein</topology>
    </subcellularLocation>
</comment>
<feature type="domain" description="STAS" evidence="6">
    <location>
        <begin position="577"/>
        <end position="761"/>
    </location>
</feature>
<feature type="transmembrane region" description="Helical" evidence="5">
    <location>
        <begin position="338"/>
        <end position="359"/>
    </location>
</feature>
<evidence type="ECO:0000256" key="3">
    <source>
        <dbReference type="ARBA" id="ARBA00022989"/>
    </source>
</evidence>
<dbReference type="InterPro" id="IPR001902">
    <property type="entry name" value="SLC26A/SulP_fam"/>
</dbReference>
<dbReference type="SUPFAM" id="SSF52091">
    <property type="entry name" value="SpoIIaa-like"/>
    <property type="match status" value="1"/>
</dbReference>
<keyword evidence="8" id="KW-1185">Reference proteome</keyword>
<feature type="transmembrane region" description="Helical" evidence="5">
    <location>
        <begin position="259"/>
        <end position="283"/>
    </location>
</feature>
<name>A0A813M419_9BILA</name>
<evidence type="ECO:0000256" key="5">
    <source>
        <dbReference type="SAM" id="Phobius"/>
    </source>
</evidence>
<feature type="transmembrane region" description="Helical" evidence="5">
    <location>
        <begin position="227"/>
        <end position="247"/>
    </location>
</feature>
<dbReference type="InterPro" id="IPR011547">
    <property type="entry name" value="SLC26A/SulP_dom"/>
</dbReference>
<dbReference type="PROSITE" id="PS50801">
    <property type="entry name" value="STAS"/>
    <property type="match status" value="1"/>
</dbReference>
<gene>
    <name evidence="7" type="ORF">OXX778_LOCUS938</name>
</gene>
<dbReference type="InterPro" id="IPR002645">
    <property type="entry name" value="STAS_dom"/>
</dbReference>
<keyword evidence="3 5" id="KW-1133">Transmembrane helix</keyword>